<feature type="region of interest" description="Disordered" evidence="1">
    <location>
        <begin position="1"/>
        <end position="22"/>
    </location>
</feature>
<dbReference type="EMBL" id="JASSZA010000001">
    <property type="protein sequence ID" value="KAK2118639.1"/>
    <property type="molecule type" value="Genomic_DNA"/>
</dbReference>
<evidence type="ECO:0000313" key="3">
    <source>
        <dbReference type="Proteomes" id="UP001266305"/>
    </source>
</evidence>
<reference evidence="2 3" key="1">
    <citation type="submission" date="2023-05" db="EMBL/GenBank/DDBJ databases">
        <title>B98-5 Cell Line De Novo Hybrid Assembly: An Optical Mapping Approach.</title>
        <authorList>
            <person name="Kananen K."/>
            <person name="Auerbach J.A."/>
            <person name="Kautto E."/>
            <person name="Blachly J.S."/>
        </authorList>
    </citation>
    <scope>NUCLEOTIDE SEQUENCE [LARGE SCALE GENOMIC DNA]</scope>
    <source>
        <strain evidence="2">B95-8</strain>
        <tissue evidence="2">Cell line</tissue>
    </source>
</reference>
<gene>
    <name evidence="2" type="ORF">P7K49_000025</name>
</gene>
<name>A0ABQ9WAH5_SAGOE</name>
<evidence type="ECO:0000256" key="1">
    <source>
        <dbReference type="SAM" id="MobiDB-lite"/>
    </source>
</evidence>
<evidence type="ECO:0000313" key="2">
    <source>
        <dbReference type="EMBL" id="KAK2118639.1"/>
    </source>
</evidence>
<proteinExistence type="predicted"/>
<feature type="compositionally biased region" description="Basic and acidic residues" evidence="1">
    <location>
        <begin position="244"/>
        <end position="253"/>
    </location>
</feature>
<sequence length="335" mass="35508">MGRGLFTATGNAGDTSQASSSARCATWVPEQPEGLTCAFPEDCHPSTFFTAVWAAGASGLGRAEPLEPPDARFSSRNTGNRLRDRDPAGLRRRTGPQLLGGTRWTHLGDADATKQITNQNKETPGSSGNRNEHVTSAFIPASGLTATFSATGYRRELSREAGTCGGTGYGKEIIQGGRDVRRNRIREGNYPGRPGRAEEPDTGRKIIQGGRDAGGNRIREGKLSREAGKRGGTGYGKEIIQGGRDARRNRIREGNYPGRPGRAEEPDTGRKLSREAGTRGGTRYRKGNYPGRPGRAEEPDTEGNYPGRPGHAGGWGKCAKSGLGGAAGSDTVANT</sequence>
<feature type="compositionally biased region" description="Basic and acidic residues" evidence="1">
    <location>
        <begin position="261"/>
        <end position="277"/>
    </location>
</feature>
<feature type="compositionally biased region" description="Gly residues" evidence="1">
    <location>
        <begin position="310"/>
        <end position="327"/>
    </location>
</feature>
<feature type="compositionally biased region" description="Polar residues" evidence="1">
    <location>
        <begin position="8"/>
        <end position="22"/>
    </location>
</feature>
<feature type="region of interest" description="Disordered" evidence="1">
    <location>
        <begin position="184"/>
        <end position="335"/>
    </location>
</feature>
<keyword evidence="3" id="KW-1185">Reference proteome</keyword>
<protein>
    <submittedName>
        <fullName evidence="2">Uncharacterized protein</fullName>
    </submittedName>
</protein>
<accession>A0ABQ9WAH5</accession>
<comment type="caution">
    <text evidence="2">The sequence shown here is derived from an EMBL/GenBank/DDBJ whole genome shotgun (WGS) entry which is preliminary data.</text>
</comment>
<dbReference type="Proteomes" id="UP001266305">
    <property type="component" value="Unassembled WGS sequence"/>
</dbReference>
<organism evidence="2 3">
    <name type="scientific">Saguinus oedipus</name>
    <name type="common">Cotton-top tamarin</name>
    <name type="synonym">Oedipomidas oedipus</name>
    <dbReference type="NCBI Taxonomy" id="9490"/>
    <lineage>
        <taxon>Eukaryota</taxon>
        <taxon>Metazoa</taxon>
        <taxon>Chordata</taxon>
        <taxon>Craniata</taxon>
        <taxon>Vertebrata</taxon>
        <taxon>Euteleostomi</taxon>
        <taxon>Mammalia</taxon>
        <taxon>Eutheria</taxon>
        <taxon>Euarchontoglires</taxon>
        <taxon>Primates</taxon>
        <taxon>Haplorrhini</taxon>
        <taxon>Platyrrhini</taxon>
        <taxon>Cebidae</taxon>
        <taxon>Callitrichinae</taxon>
        <taxon>Saguinus</taxon>
    </lineage>
</organism>
<feature type="compositionally biased region" description="Polar residues" evidence="1">
    <location>
        <begin position="114"/>
        <end position="129"/>
    </location>
</feature>
<feature type="region of interest" description="Disordered" evidence="1">
    <location>
        <begin position="61"/>
        <end position="132"/>
    </location>
</feature>
<feature type="compositionally biased region" description="Basic and acidic residues" evidence="1">
    <location>
        <begin position="217"/>
        <end position="229"/>
    </location>
</feature>
<feature type="compositionally biased region" description="Basic and acidic residues" evidence="1">
    <location>
        <begin position="195"/>
        <end position="204"/>
    </location>
</feature>